<evidence type="ECO:0000259" key="1">
    <source>
        <dbReference type="PROSITE" id="PS50883"/>
    </source>
</evidence>
<dbReference type="InterPro" id="IPR050706">
    <property type="entry name" value="Cyclic-di-GMP_PDE-like"/>
</dbReference>
<dbReference type="RefSeq" id="WP_070355833.1">
    <property type="nucleotide sequence ID" value="NZ_CP043474.1"/>
</dbReference>
<feature type="domain" description="EAL" evidence="1">
    <location>
        <begin position="10"/>
        <end position="255"/>
    </location>
</feature>
<gene>
    <name evidence="2" type="ORF">BEL07_25400</name>
</gene>
<dbReference type="PROSITE" id="PS50883">
    <property type="entry name" value="EAL"/>
    <property type="match status" value="1"/>
</dbReference>
<dbReference type="SUPFAM" id="SSF141868">
    <property type="entry name" value="EAL domain-like"/>
    <property type="match status" value="1"/>
</dbReference>
<dbReference type="PANTHER" id="PTHR33121">
    <property type="entry name" value="CYCLIC DI-GMP PHOSPHODIESTERASE PDEF"/>
    <property type="match status" value="1"/>
</dbReference>
<dbReference type="GO" id="GO:0071111">
    <property type="term" value="F:cyclic-guanylate-specific phosphodiesterase activity"/>
    <property type="evidence" value="ECO:0007669"/>
    <property type="project" value="InterPro"/>
</dbReference>
<dbReference type="Pfam" id="PF10069">
    <property type="entry name" value="DICT"/>
    <property type="match status" value="1"/>
</dbReference>
<protein>
    <recommendedName>
        <fullName evidence="1">EAL domain-containing protein</fullName>
    </recommendedName>
</protein>
<dbReference type="EMBL" id="MCHX01000086">
    <property type="protein sequence ID" value="OFJ50952.1"/>
    <property type="molecule type" value="Genomic_DNA"/>
</dbReference>
<reference evidence="2 3" key="1">
    <citation type="submission" date="2016-09" db="EMBL/GenBank/DDBJ databases">
        <title>genome sequence of Mycobacterium sp. 739 SCH.</title>
        <authorList>
            <person name="Greninger A.L."/>
            <person name="Qin X."/>
            <person name="Jerome K."/>
            <person name="Vora S."/>
            <person name="Quinn K."/>
        </authorList>
    </citation>
    <scope>NUCLEOTIDE SEQUENCE [LARGE SCALE GENOMIC DNA]</scope>
    <source>
        <strain evidence="2 3">SCH</strain>
    </source>
</reference>
<accession>A0A1E8PX79</accession>
<proteinExistence type="predicted"/>
<dbReference type="InterPro" id="IPR035919">
    <property type="entry name" value="EAL_sf"/>
</dbReference>
<dbReference type="CDD" id="cd01948">
    <property type="entry name" value="EAL"/>
    <property type="match status" value="1"/>
</dbReference>
<dbReference type="InterPro" id="IPR019278">
    <property type="entry name" value="DICT_dom"/>
</dbReference>
<dbReference type="Proteomes" id="UP000178953">
    <property type="component" value="Unassembled WGS sequence"/>
</dbReference>
<dbReference type="Gene3D" id="3.20.20.450">
    <property type="entry name" value="EAL domain"/>
    <property type="match status" value="1"/>
</dbReference>
<comment type="caution">
    <text evidence="2">The sequence shown here is derived from an EMBL/GenBank/DDBJ whole genome shotgun (WGS) entry which is preliminary data.</text>
</comment>
<dbReference type="AlphaFoldDB" id="A0A1E8PX79"/>
<organism evidence="2 3">
    <name type="scientific">Mycolicibacterium grossiae</name>
    <dbReference type="NCBI Taxonomy" id="1552759"/>
    <lineage>
        <taxon>Bacteria</taxon>
        <taxon>Bacillati</taxon>
        <taxon>Actinomycetota</taxon>
        <taxon>Actinomycetes</taxon>
        <taxon>Mycobacteriales</taxon>
        <taxon>Mycobacteriaceae</taxon>
        <taxon>Mycolicibacterium</taxon>
    </lineage>
</organism>
<dbReference type="Pfam" id="PF00563">
    <property type="entry name" value="EAL"/>
    <property type="match status" value="1"/>
</dbReference>
<dbReference type="InterPro" id="IPR001633">
    <property type="entry name" value="EAL_dom"/>
</dbReference>
<dbReference type="SMART" id="SM00052">
    <property type="entry name" value="EAL"/>
    <property type="match status" value="1"/>
</dbReference>
<dbReference type="OrthoDB" id="3278016at2"/>
<dbReference type="PANTHER" id="PTHR33121:SF76">
    <property type="entry name" value="SIGNALING PROTEIN"/>
    <property type="match status" value="1"/>
</dbReference>
<keyword evidence="3" id="KW-1185">Reference proteome</keyword>
<evidence type="ECO:0000313" key="3">
    <source>
        <dbReference type="Proteomes" id="UP000178953"/>
    </source>
</evidence>
<name>A0A1E8PX79_9MYCO</name>
<sequence length="420" mass="45315">MSSPDRRATGATAHEQLDAAASGRGVISAFQPIVSLPGGEVVGYEALARWPSLDDPQPEAVFTHAAANGGVDHLDQSCIAAALDGALGEHSTAGMLLLINSEPNSPYVGPSHHTALAVARERFEVAFELTERSVLAHPRSLLRKVASIRDDGFAIALDDVGAYTDSLALLDVVQPDIVKLDLSLVQSGPTREQARTLSAVLAHHERTGATILAEGIETDEHLEQALALGATLGQGWRFGRARSIADGSRPVRWTMPNRRTSVPAEPRSPFEVAARTCVPRTVRKSTLLAFSEHIESQAQHSVDPPMVMTALQRVEYFTPGTRTRYHGLAQRCPLVAVFGADLPEDLGGRVRGVPLDGSDPVCREWTVLVLGPHTAAALIARERGTDDAEVDDADRRFDVVMTYDRSVVTRCARSLLDRMR</sequence>
<evidence type="ECO:0000313" key="2">
    <source>
        <dbReference type="EMBL" id="OFJ50952.1"/>
    </source>
</evidence>